<dbReference type="InterPro" id="IPR001789">
    <property type="entry name" value="Sig_transdc_resp-reg_receiver"/>
</dbReference>
<evidence type="ECO:0000256" key="5">
    <source>
        <dbReference type="ARBA" id="ARBA00023163"/>
    </source>
</evidence>
<dbReference type="InterPro" id="IPR011006">
    <property type="entry name" value="CheY-like_superfamily"/>
</dbReference>
<evidence type="ECO:0000256" key="2">
    <source>
        <dbReference type="ARBA" id="ARBA00023012"/>
    </source>
</evidence>
<evidence type="ECO:0000259" key="9">
    <source>
        <dbReference type="PROSITE" id="PS51755"/>
    </source>
</evidence>
<dbReference type="FunFam" id="1.10.10.10:FF:000005">
    <property type="entry name" value="Two-component system response regulator"/>
    <property type="match status" value="1"/>
</dbReference>
<comment type="caution">
    <text evidence="10">The sequence shown here is derived from an EMBL/GenBank/DDBJ whole genome shotgun (WGS) entry which is preliminary data.</text>
</comment>
<name>A0A927MNV1_9ACTN</name>
<dbReference type="GO" id="GO:0006355">
    <property type="term" value="P:regulation of DNA-templated transcription"/>
    <property type="evidence" value="ECO:0007669"/>
    <property type="project" value="InterPro"/>
</dbReference>
<organism evidence="10 11">
    <name type="scientific">Actinopolymorpha pittospori</name>
    <dbReference type="NCBI Taxonomy" id="648752"/>
    <lineage>
        <taxon>Bacteria</taxon>
        <taxon>Bacillati</taxon>
        <taxon>Actinomycetota</taxon>
        <taxon>Actinomycetes</taxon>
        <taxon>Propionibacteriales</taxon>
        <taxon>Actinopolymorphaceae</taxon>
        <taxon>Actinopolymorpha</taxon>
    </lineage>
</organism>
<dbReference type="Proteomes" id="UP000638648">
    <property type="component" value="Unassembled WGS sequence"/>
</dbReference>
<evidence type="ECO:0000259" key="8">
    <source>
        <dbReference type="PROSITE" id="PS50110"/>
    </source>
</evidence>
<dbReference type="PANTHER" id="PTHR48111:SF28">
    <property type="entry name" value="TRANSCRIPTIONAL REGULATORY PROTEIN TCRX-RELATED"/>
    <property type="match status" value="1"/>
</dbReference>
<dbReference type="InterPro" id="IPR036388">
    <property type="entry name" value="WH-like_DNA-bd_sf"/>
</dbReference>
<dbReference type="SMART" id="SM00862">
    <property type="entry name" value="Trans_reg_C"/>
    <property type="match status" value="1"/>
</dbReference>
<evidence type="ECO:0000256" key="4">
    <source>
        <dbReference type="ARBA" id="ARBA00023125"/>
    </source>
</evidence>
<dbReference type="CDD" id="cd00383">
    <property type="entry name" value="trans_reg_C"/>
    <property type="match status" value="1"/>
</dbReference>
<dbReference type="Gene3D" id="6.10.250.690">
    <property type="match status" value="1"/>
</dbReference>
<reference evidence="10" key="1">
    <citation type="submission" date="2020-10" db="EMBL/GenBank/DDBJ databases">
        <title>Sequencing the genomes of 1000 actinobacteria strains.</title>
        <authorList>
            <person name="Klenk H.-P."/>
        </authorList>
    </citation>
    <scope>NUCLEOTIDE SEQUENCE</scope>
    <source>
        <strain evidence="10">DSM 45354</strain>
    </source>
</reference>
<dbReference type="PANTHER" id="PTHR48111">
    <property type="entry name" value="REGULATOR OF RPOS"/>
    <property type="match status" value="1"/>
</dbReference>
<dbReference type="InterPro" id="IPR001867">
    <property type="entry name" value="OmpR/PhoB-type_DNA-bd"/>
</dbReference>
<keyword evidence="1 6" id="KW-0597">Phosphoprotein</keyword>
<dbReference type="GO" id="GO:0000976">
    <property type="term" value="F:transcription cis-regulatory region binding"/>
    <property type="evidence" value="ECO:0007669"/>
    <property type="project" value="TreeGrafter"/>
</dbReference>
<dbReference type="Gene3D" id="1.10.10.10">
    <property type="entry name" value="Winged helix-like DNA-binding domain superfamily/Winged helix DNA-binding domain"/>
    <property type="match status" value="1"/>
</dbReference>
<dbReference type="Gene3D" id="3.40.50.2300">
    <property type="match status" value="1"/>
</dbReference>
<evidence type="ECO:0000256" key="1">
    <source>
        <dbReference type="ARBA" id="ARBA00022553"/>
    </source>
</evidence>
<feature type="modified residue" description="4-aspartylphosphate" evidence="6">
    <location>
        <position position="60"/>
    </location>
</feature>
<feature type="domain" description="Response regulatory" evidence="8">
    <location>
        <begin position="11"/>
        <end position="125"/>
    </location>
</feature>
<dbReference type="AlphaFoldDB" id="A0A927MNV1"/>
<dbReference type="SMART" id="SM00448">
    <property type="entry name" value="REC"/>
    <property type="match status" value="1"/>
</dbReference>
<dbReference type="SUPFAM" id="SSF52172">
    <property type="entry name" value="CheY-like"/>
    <property type="match status" value="1"/>
</dbReference>
<dbReference type="EMBL" id="JADBEM010000001">
    <property type="protein sequence ID" value="MBE1603329.1"/>
    <property type="molecule type" value="Genomic_DNA"/>
</dbReference>
<dbReference type="InterPro" id="IPR016032">
    <property type="entry name" value="Sig_transdc_resp-reg_C-effctor"/>
</dbReference>
<evidence type="ECO:0000256" key="6">
    <source>
        <dbReference type="PROSITE-ProRule" id="PRU00169"/>
    </source>
</evidence>
<dbReference type="PROSITE" id="PS51755">
    <property type="entry name" value="OMPR_PHOB"/>
    <property type="match status" value="1"/>
</dbReference>
<proteinExistence type="predicted"/>
<dbReference type="GO" id="GO:0005829">
    <property type="term" value="C:cytosol"/>
    <property type="evidence" value="ECO:0007669"/>
    <property type="project" value="TreeGrafter"/>
</dbReference>
<evidence type="ECO:0000313" key="10">
    <source>
        <dbReference type="EMBL" id="MBE1603329.1"/>
    </source>
</evidence>
<dbReference type="Pfam" id="PF00072">
    <property type="entry name" value="Response_reg"/>
    <property type="match status" value="1"/>
</dbReference>
<gene>
    <name evidence="10" type="ORF">HEB94_000177</name>
</gene>
<dbReference type="SUPFAM" id="SSF46894">
    <property type="entry name" value="C-terminal effector domain of the bipartite response regulators"/>
    <property type="match status" value="1"/>
</dbReference>
<dbReference type="RefSeq" id="WP_192748191.1">
    <property type="nucleotide sequence ID" value="NZ_BAABJL010000253.1"/>
</dbReference>
<keyword evidence="2" id="KW-0902">Two-component regulatory system</keyword>
<evidence type="ECO:0000256" key="7">
    <source>
        <dbReference type="PROSITE-ProRule" id="PRU01091"/>
    </source>
</evidence>
<dbReference type="Pfam" id="PF00486">
    <property type="entry name" value="Trans_reg_C"/>
    <property type="match status" value="1"/>
</dbReference>
<evidence type="ECO:0000313" key="11">
    <source>
        <dbReference type="Proteomes" id="UP000638648"/>
    </source>
</evidence>
<protein>
    <submittedName>
        <fullName evidence="10">Two-component system OmpR family response regulator</fullName>
    </submittedName>
</protein>
<keyword evidence="4 7" id="KW-0238">DNA-binding</keyword>
<dbReference type="PROSITE" id="PS50110">
    <property type="entry name" value="RESPONSE_REGULATORY"/>
    <property type="match status" value="1"/>
</dbReference>
<dbReference type="GO" id="GO:0032993">
    <property type="term" value="C:protein-DNA complex"/>
    <property type="evidence" value="ECO:0007669"/>
    <property type="project" value="TreeGrafter"/>
</dbReference>
<feature type="DNA-binding region" description="OmpR/PhoB-type" evidence="7">
    <location>
        <begin position="136"/>
        <end position="233"/>
    </location>
</feature>
<keyword evidence="3" id="KW-0805">Transcription regulation</keyword>
<accession>A0A927MNV1</accession>
<keyword evidence="5" id="KW-0804">Transcription</keyword>
<feature type="domain" description="OmpR/PhoB-type" evidence="9">
    <location>
        <begin position="136"/>
        <end position="233"/>
    </location>
</feature>
<dbReference type="GO" id="GO:0000156">
    <property type="term" value="F:phosphorelay response regulator activity"/>
    <property type="evidence" value="ECO:0007669"/>
    <property type="project" value="TreeGrafter"/>
</dbReference>
<keyword evidence="11" id="KW-1185">Reference proteome</keyword>
<dbReference type="InterPro" id="IPR039420">
    <property type="entry name" value="WalR-like"/>
</dbReference>
<sequence length="244" mass="27329">MADGVSLHSVRIMVVDDERDLAEMIASALRYEGWDTTVSTSAEEALKQVRDFDPAAIVLDVLLPDADGFAVLEKFRAMGVHAPVIFLTALGTTQDRVRGLTVGGDDYVVKPFDLEELVARLRVVLRRGATTTGHRPSRFQVDDLVLNEGTHEVRRGERLVELTPTEFELLSFLMRNSPTVVSKAQILDHVWRYDFGGNTNVVELYISYLRRKMDNGRDPLIHTVRGVGYVVRPPVPDQTPMNGR</sequence>
<evidence type="ECO:0000256" key="3">
    <source>
        <dbReference type="ARBA" id="ARBA00023015"/>
    </source>
</evidence>